<accession>A0A9P0HBW1</accession>
<dbReference type="EMBL" id="OV725080">
    <property type="protein sequence ID" value="CAH1398931.1"/>
    <property type="molecule type" value="Genomic_DNA"/>
</dbReference>
<dbReference type="Proteomes" id="UP001152798">
    <property type="component" value="Chromosome 4"/>
</dbReference>
<name>A0A9P0HBW1_NEZVI</name>
<evidence type="ECO:0000256" key="1">
    <source>
        <dbReference type="SAM" id="MobiDB-lite"/>
    </source>
</evidence>
<reference evidence="2" key="1">
    <citation type="submission" date="2022-01" db="EMBL/GenBank/DDBJ databases">
        <authorList>
            <person name="King R."/>
        </authorList>
    </citation>
    <scope>NUCLEOTIDE SEQUENCE</scope>
</reference>
<organism evidence="2 3">
    <name type="scientific">Nezara viridula</name>
    <name type="common">Southern green stink bug</name>
    <name type="synonym">Cimex viridulus</name>
    <dbReference type="NCBI Taxonomy" id="85310"/>
    <lineage>
        <taxon>Eukaryota</taxon>
        <taxon>Metazoa</taxon>
        <taxon>Ecdysozoa</taxon>
        <taxon>Arthropoda</taxon>
        <taxon>Hexapoda</taxon>
        <taxon>Insecta</taxon>
        <taxon>Pterygota</taxon>
        <taxon>Neoptera</taxon>
        <taxon>Paraneoptera</taxon>
        <taxon>Hemiptera</taxon>
        <taxon>Heteroptera</taxon>
        <taxon>Panheteroptera</taxon>
        <taxon>Pentatomomorpha</taxon>
        <taxon>Pentatomoidea</taxon>
        <taxon>Pentatomidae</taxon>
        <taxon>Pentatominae</taxon>
        <taxon>Nezara</taxon>
    </lineage>
</organism>
<evidence type="ECO:0000313" key="2">
    <source>
        <dbReference type="EMBL" id="CAH1398931.1"/>
    </source>
</evidence>
<gene>
    <name evidence="2" type="ORF">NEZAVI_LOCUS8487</name>
</gene>
<keyword evidence="3" id="KW-1185">Reference proteome</keyword>
<protein>
    <submittedName>
        <fullName evidence="2">Uncharacterized protein</fullName>
    </submittedName>
</protein>
<dbReference type="AlphaFoldDB" id="A0A9P0HBW1"/>
<sequence>MSKAPWVKAQYKVQAAEQIEKKQERKLKSTTITVKDTEPETLNTQ</sequence>
<feature type="region of interest" description="Disordered" evidence="1">
    <location>
        <begin position="26"/>
        <end position="45"/>
    </location>
</feature>
<feature type="compositionally biased region" description="Polar residues" evidence="1">
    <location>
        <begin position="29"/>
        <end position="45"/>
    </location>
</feature>
<evidence type="ECO:0000313" key="3">
    <source>
        <dbReference type="Proteomes" id="UP001152798"/>
    </source>
</evidence>
<proteinExistence type="predicted"/>